<comment type="caution">
    <text evidence="2">The sequence shown here is derived from an EMBL/GenBank/DDBJ whole genome shotgun (WGS) entry which is preliminary data.</text>
</comment>
<sequence length="263" mass="28825">MKRRIAPIVALGCAVTCAHAEDGRGALAGNLTAASQYVSRGFQQSWGRPALQGGVEYGAPNGWYAGSWLSTISPYAIEGGRVEWDIYAGKRGKFGALNYQVALYDYRYPGARVTATNTRYGYSELVAGMTWCEWSLSYSLTVSRDYFGDNSQTLGIGANSHSRGSGYIDLARNVDLGHGYSLALHYGRQRVNHFSSYSWQDASATLSRRLGGFDVALAYARGWNKAGVYRHVTTGEPDRQGRLHFSNPAAGTWWASIGHEFSF</sequence>
<dbReference type="EMBL" id="JADIKJ010000015">
    <property type="protein sequence ID" value="MFK2901336.1"/>
    <property type="molecule type" value="Genomic_DNA"/>
</dbReference>
<dbReference type="Proteomes" id="UP001620461">
    <property type="component" value="Unassembled WGS sequence"/>
</dbReference>
<dbReference type="Pfam" id="PF09694">
    <property type="entry name" value="Gcw_chp"/>
    <property type="match status" value="1"/>
</dbReference>
<name>A0ABW8JJQ2_9GAMM</name>
<evidence type="ECO:0000313" key="2">
    <source>
        <dbReference type="EMBL" id="MFK2901336.1"/>
    </source>
</evidence>
<proteinExistence type="predicted"/>
<dbReference type="InterPro" id="IPR010239">
    <property type="entry name" value="CHP02001"/>
</dbReference>
<evidence type="ECO:0008006" key="4">
    <source>
        <dbReference type="Google" id="ProtNLM"/>
    </source>
</evidence>
<reference evidence="2 3" key="1">
    <citation type="submission" date="2020-10" db="EMBL/GenBank/DDBJ databases">
        <title>Phylogeny of dyella-like bacteria.</title>
        <authorList>
            <person name="Fu J."/>
        </authorList>
    </citation>
    <scope>NUCLEOTIDE SEQUENCE [LARGE SCALE GENOMIC DNA]</scope>
    <source>
        <strain evidence="2 3">JP1</strain>
    </source>
</reference>
<keyword evidence="1" id="KW-0732">Signal</keyword>
<gene>
    <name evidence="2" type="ORF">ISP15_13420</name>
</gene>
<accession>A0ABW8JJQ2</accession>
<dbReference type="RefSeq" id="WP_404548052.1">
    <property type="nucleotide sequence ID" value="NZ_JADIKJ010000015.1"/>
</dbReference>
<keyword evidence="3" id="KW-1185">Reference proteome</keyword>
<protein>
    <recommendedName>
        <fullName evidence="4">Cellulose biosynthesis protein BcsS</fullName>
    </recommendedName>
</protein>
<evidence type="ECO:0000313" key="3">
    <source>
        <dbReference type="Proteomes" id="UP001620461"/>
    </source>
</evidence>
<organism evidence="2 3">
    <name type="scientific">Dyella jejuensis</name>
    <dbReference type="NCBI Taxonomy" id="1432009"/>
    <lineage>
        <taxon>Bacteria</taxon>
        <taxon>Pseudomonadati</taxon>
        <taxon>Pseudomonadota</taxon>
        <taxon>Gammaproteobacteria</taxon>
        <taxon>Lysobacterales</taxon>
        <taxon>Rhodanobacteraceae</taxon>
        <taxon>Dyella</taxon>
    </lineage>
</organism>
<dbReference type="NCBIfam" id="TIGR02001">
    <property type="entry name" value="gcw_chp"/>
    <property type="match status" value="1"/>
</dbReference>
<feature type="chain" id="PRO_5045813241" description="Cellulose biosynthesis protein BcsS" evidence="1">
    <location>
        <begin position="21"/>
        <end position="263"/>
    </location>
</feature>
<evidence type="ECO:0000256" key="1">
    <source>
        <dbReference type="SAM" id="SignalP"/>
    </source>
</evidence>
<feature type="signal peptide" evidence="1">
    <location>
        <begin position="1"/>
        <end position="20"/>
    </location>
</feature>